<keyword evidence="3" id="KW-0067">ATP-binding</keyword>
<name>I4YS93_9HYPH</name>
<dbReference type="InterPro" id="IPR045455">
    <property type="entry name" value="NrS-1_pol-like_helicase"/>
</dbReference>
<feature type="domain" description="SF3 helicase" evidence="5">
    <location>
        <begin position="192"/>
        <end position="351"/>
    </location>
</feature>
<dbReference type="NCBIfam" id="NF011296">
    <property type="entry name" value="PRK14709.1"/>
    <property type="match status" value="1"/>
</dbReference>
<dbReference type="Pfam" id="PF08706">
    <property type="entry name" value="D5_N"/>
    <property type="match status" value="1"/>
</dbReference>
<dbReference type="AlphaFoldDB" id="I4YS93"/>
<organism evidence="6 7">
    <name type="scientific">Microvirga lotononidis</name>
    <dbReference type="NCBI Taxonomy" id="864069"/>
    <lineage>
        <taxon>Bacteria</taxon>
        <taxon>Pseudomonadati</taxon>
        <taxon>Pseudomonadota</taxon>
        <taxon>Alphaproteobacteria</taxon>
        <taxon>Hyphomicrobiales</taxon>
        <taxon>Methylobacteriaceae</taxon>
        <taxon>Microvirga</taxon>
    </lineage>
</organism>
<dbReference type="eggNOG" id="COG3378">
    <property type="taxonomic scope" value="Bacteria"/>
</dbReference>
<evidence type="ECO:0000259" key="5">
    <source>
        <dbReference type="PROSITE" id="PS51206"/>
    </source>
</evidence>
<dbReference type="SUPFAM" id="SSF52540">
    <property type="entry name" value="P-loop containing nucleoside triphosphate hydrolases"/>
    <property type="match status" value="1"/>
</dbReference>
<evidence type="ECO:0000256" key="2">
    <source>
        <dbReference type="ARBA" id="ARBA00022801"/>
    </source>
</evidence>
<dbReference type="EMBL" id="JH660645">
    <property type="protein sequence ID" value="EIM26835.1"/>
    <property type="molecule type" value="Genomic_DNA"/>
</dbReference>
<protein>
    <submittedName>
        <fullName evidence="6">Phage/plasmid primase, P4 family, C-terminal domain</fullName>
    </submittedName>
</protein>
<reference evidence="6 7" key="1">
    <citation type="submission" date="2012-02" db="EMBL/GenBank/DDBJ databases">
        <title>Improved High-Quality Draft sequence of Microvirga sp. WSM3557.</title>
        <authorList>
            <consortium name="US DOE Joint Genome Institute"/>
            <person name="Lucas S."/>
            <person name="Han J."/>
            <person name="Lapidus A."/>
            <person name="Cheng J.-F."/>
            <person name="Goodwin L."/>
            <person name="Pitluck S."/>
            <person name="Peters L."/>
            <person name="Zhang X."/>
            <person name="Detter J.C."/>
            <person name="Han C."/>
            <person name="Tapia R."/>
            <person name="Land M."/>
            <person name="Hauser L."/>
            <person name="Kyrpides N."/>
            <person name="Ivanova N."/>
            <person name="Pagani I."/>
            <person name="Brau L."/>
            <person name="Yates R."/>
            <person name="O'Hara G."/>
            <person name="Rui T."/>
            <person name="Howieson J."/>
            <person name="Reeve W."/>
            <person name="Woyke T."/>
        </authorList>
    </citation>
    <scope>NUCLEOTIDE SEQUENCE [LARGE SCALE GENOMIC DNA]</scope>
    <source>
        <strain evidence="6 7">WSM3557</strain>
    </source>
</reference>
<evidence type="ECO:0000313" key="6">
    <source>
        <dbReference type="EMBL" id="EIM26835.1"/>
    </source>
</evidence>
<dbReference type="PANTHER" id="PTHR35372:SF2">
    <property type="entry name" value="SF3 HELICASE DOMAIN-CONTAINING PROTEIN"/>
    <property type="match status" value="1"/>
</dbReference>
<dbReference type="InterPro" id="IPR006500">
    <property type="entry name" value="Helicase_put_C_phage/plasmid"/>
</dbReference>
<evidence type="ECO:0000256" key="1">
    <source>
        <dbReference type="ARBA" id="ARBA00022741"/>
    </source>
</evidence>
<dbReference type="GO" id="GO:0005524">
    <property type="term" value="F:ATP binding"/>
    <property type="evidence" value="ECO:0007669"/>
    <property type="project" value="UniProtKB-KW"/>
</dbReference>
<dbReference type="InterPro" id="IPR014015">
    <property type="entry name" value="Helicase_SF3_DNA-vir"/>
</dbReference>
<dbReference type="HOGENOM" id="CLU_018483_2_1_5"/>
<dbReference type="NCBIfam" id="TIGR01613">
    <property type="entry name" value="primase_Cterm"/>
    <property type="match status" value="1"/>
</dbReference>
<dbReference type="RefSeq" id="WP_009762885.1">
    <property type="nucleotide sequence ID" value="NZ_CP141050.1"/>
</dbReference>
<evidence type="ECO:0000256" key="3">
    <source>
        <dbReference type="ARBA" id="ARBA00022840"/>
    </source>
</evidence>
<dbReference type="Gene3D" id="3.40.50.300">
    <property type="entry name" value="P-loop containing nucleotide triphosphate hydrolases"/>
    <property type="match status" value="1"/>
</dbReference>
<dbReference type="PATRIC" id="fig|864069.3.peg.3687"/>
<dbReference type="SMART" id="SM00885">
    <property type="entry name" value="D5_N"/>
    <property type="match status" value="1"/>
</dbReference>
<keyword evidence="2" id="KW-0378">Hydrolase</keyword>
<dbReference type="Proteomes" id="UP000003947">
    <property type="component" value="Unassembled WGS sequence"/>
</dbReference>
<sequence length="478" mass="53501">MRDELAPPLPVPIGLNEARVSEPGSRKPRRTEVLAAQDGVLTEDYAAERFAERFAGRYRYCHSTGAWFEWDGNIWRRIRTNRVFHEARLLARELARGQEDKVRQAALKTTFASGVERFARVDPMFAVTIEAWDPDPFLLGTPAGTVDLRTGLLRGGDQAEGITKSTAAAPLEAADCLLWLQFLTDATGGDADLIRFLQQWAGYCLTGITRGHALVFIYGPGGNGKSVFVNVLTGLLKDYATTAAADTFMASKGDRHPTDLAMLRGARLVTASETEEGRPWAESRLKQLTGGDPITARFMRMDFFTYQPLFKLTIVGNHQPILRNVDDAMRRRVNIVPFTRKPEHPDPDLEEKLKGEWPGILRWMIEGCLDWQRNGLVRPASVTAATQAYFEDQDLFRQWLEDQCDVEPGASYLWERTVDLFASWSAYAKAAGEHPGSLKNFTPALIRNGLQPYRTRQVRGWAGIRLRSTAKAVTGDGR</sequence>
<dbReference type="Pfam" id="PF19263">
    <property type="entry name" value="DUF5906"/>
    <property type="match status" value="1"/>
</dbReference>
<dbReference type="OrthoDB" id="9763644at2"/>
<dbReference type="InterPro" id="IPR051620">
    <property type="entry name" value="ORF904-like_C"/>
</dbReference>
<dbReference type="GO" id="GO:0016787">
    <property type="term" value="F:hydrolase activity"/>
    <property type="evidence" value="ECO:0007669"/>
    <property type="project" value="UniProtKB-KW"/>
</dbReference>
<dbReference type="STRING" id="864069.MicloDRAFT_00033860"/>
<gene>
    <name evidence="6" type="ORF">MicloDRAFT_00033860</name>
</gene>
<dbReference type="InterPro" id="IPR027417">
    <property type="entry name" value="P-loop_NTPase"/>
</dbReference>
<dbReference type="InterPro" id="IPR014818">
    <property type="entry name" value="Phage/plasmid_primase_P4_C"/>
</dbReference>
<dbReference type="PANTHER" id="PTHR35372">
    <property type="entry name" value="ATP BINDING PROTEIN-RELATED"/>
    <property type="match status" value="1"/>
</dbReference>
<evidence type="ECO:0000313" key="7">
    <source>
        <dbReference type="Proteomes" id="UP000003947"/>
    </source>
</evidence>
<keyword evidence="1" id="KW-0547">Nucleotide-binding</keyword>
<feature type="region of interest" description="Disordered" evidence="4">
    <location>
        <begin position="1"/>
        <end position="29"/>
    </location>
</feature>
<keyword evidence="7" id="KW-1185">Reference proteome</keyword>
<proteinExistence type="predicted"/>
<dbReference type="PROSITE" id="PS51206">
    <property type="entry name" value="SF3_HELICASE_1"/>
    <property type="match status" value="1"/>
</dbReference>
<accession>I4YS93</accession>
<evidence type="ECO:0000256" key="4">
    <source>
        <dbReference type="SAM" id="MobiDB-lite"/>
    </source>
</evidence>